<keyword evidence="2" id="KW-1185">Reference proteome</keyword>
<accession>A0A409XEF3</accession>
<sequence>MYVFHAYALFGSGISGRAILQGRPPTSSVITFPLVTELPSSGLVSPNDMNLNVPFTNHGLKDSEISLLRKGNFQTVSDLILTPLQAIAKRCKASPMEMKRIVDTVLGIIPSQPLERLNDLHSGVDEKFSTGDGILDKALGGGISTGMLWEVVGERWAKL</sequence>
<proteinExistence type="predicted"/>
<evidence type="ECO:0000313" key="1">
    <source>
        <dbReference type="EMBL" id="PPQ89140.1"/>
    </source>
</evidence>
<name>A0A409XEF3_PSICY</name>
<organism evidence="1 2">
    <name type="scientific">Psilocybe cyanescens</name>
    <dbReference type="NCBI Taxonomy" id="93625"/>
    <lineage>
        <taxon>Eukaryota</taxon>
        <taxon>Fungi</taxon>
        <taxon>Dikarya</taxon>
        <taxon>Basidiomycota</taxon>
        <taxon>Agaricomycotina</taxon>
        <taxon>Agaricomycetes</taxon>
        <taxon>Agaricomycetidae</taxon>
        <taxon>Agaricales</taxon>
        <taxon>Agaricineae</taxon>
        <taxon>Strophariaceae</taxon>
        <taxon>Psilocybe</taxon>
    </lineage>
</organism>
<dbReference type="Proteomes" id="UP000283269">
    <property type="component" value="Unassembled WGS sequence"/>
</dbReference>
<dbReference type="InParanoid" id="A0A409XEF3"/>
<evidence type="ECO:0000313" key="2">
    <source>
        <dbReference type="Proteomes" id="UP000283269"/>
    </source>
</evidence>
<protein>
    <submittedName>
        <fullName evidence="1">Uncharacterized protein</fullName>
    </submittedName>
</protein>
<reference evidence="1 2" key="1">
    <citation type="journal article" date="2018" name="Evol. Lett.">
        <title>Horizontal gene cluster transfer increased hallucinogenic mushroom diversity.</title>
        <authorList>
            <person name="Reynolds H.T."/>
            <person name="Vijayakumar V."/>
            <person name="Gluck-Thaler E."/>
            <person name="Korotkin H.B."/>
            <person name="Matheny P.B."/>
            <person name="Slot J.C."/>
        </authorList>
    </citation>
    <scope>NUCLEOTIDE SEQUENCE [LARGE SCALE GENOMIC DNA]</scope>
    <source>
        <strain evidence="1 2">2631</strain>
    </source>
</reference>
<gene>
    <name evidence="1" type="ORF">CVT25_006512</name>
</gene>
<comment type="caution">
    <text evidence="1">The sequence shown here is derived from an EMBL/GenBank/DDBJ whole genome shotgun (WGS) entry which is preliminary data.</text>
</comment>
<dbReference type="EMBL" id="NHYD01001946">
    <property type="protein sequence ID" value="PPQ89140.1"/>
    <property type="molecule type" value="Genomic_DNA"/>
</dbReference>
<dbReference type="OrthoDB" id="1861185at2759"/>
<dbReference type="AlphaFoldDB" id="A0A409XEF3"/>